<feature type="transmembrane region" description="Helical" evidence="1">
    <location>
        <begin position="209"/>
        <end position="234"/>
    </location>
</feature>
<feature type="transmembrane region" description="Helical" evidence="1">
    <location>
        <begin position="178"/>
        <end position="197"/>
    </location>
</feature>
<evidence type="ECO:0000313" key="3">
    <source>
        <dbReference type="EMBL" id="PTL58932.1"/>
    </source>
</evidence>
<dbReference type="EMBL" id="PYYB01000001">
    <property type="protein sequence ID" value="PTL58932.1"/>
    <property type="molecule type" value="Genomic_DNA"/>
</dbReference>
<feature type="transmembrane region" description="Helical" evidence="1">
    <location>
        <begin position="147"/>
        <end position="166"/>
    </location>
</feature>
<protein>
    <recommendedName>
        <fullName evidence="2">Acyltransferase 3 domain-containing protein</fullName>
    </recommendedName>
</protein>
<sequence length="391" mass="42103">MRTHGTGGGPRFPALDGVRGLAALAVVVHHVGLYVGAHGDIAGGEVLRRLDVGVPVFFALSGFLLYRPFVAARAARGPAVRVPDYLRARALRLLPAYWVALGLVAAVPYLASVTPTIDPVQSGDWWRYFGLTQVYTADAIGQGFPHAWTLCVELSFYLLLPLWAAVWSRRPLDDRRSVAEVVLLLGLGVASWGVRTLTYVEPQVLGSWFPFGFTVGATFLWFSVGMAAAVLGVHRPAWIRAWPAPGAAWAAALVVFLLLSYAAGLPRSTARPSGVGFLLLHGVPALIAALLVVPFTTTDGHGRSAVGRVLASRPLVRLGEVSYGVYLWHPIVVLVLLDQGVGTDDRFWILAPATIAASIALGALSFELVERPARRLRRRRVLAPAPRRVDA</sequence>
<dbReference type="PANTHER" id="PTHR23028">
    <property type="entry name" value="ACETYLTRANSFERASE"/>
    <property type="match status" value="1"/>
</dbReference>
<feature type="transmembrane region" description="Helical" evidence="1">
    <location>
        <begin position="315"/>
        <end position="337"/>
    </location>
</feature>
<name>A0A2T4UI61_9ACTN</name>
<feature type="transmembrane region" description="Helical" evidence="1">
    <location>
        <begin position="349"/>
        <end position="369"/>
    </location>
</feature>
<evidence type="ECO:0000313" key="4">
    <source>
        <dbReference type="Proteomes" id="UP000240739"/>
    </source>
</evidence>
<proteinExistence type="predicted"/>
<keyword evidence="1" id="KW-0472">Membrane</keyword>
<accession>A0A2T4UI61</accession>
<dbReference type="AlphaFoldDB" id="A0A2T4UI61"/>
<reference evidence="3 4" key="1">
    <citation type="submission" date="2018-03" db="EMBL/GenBank/DDBJ databases">
        <title>Aquarubrobacter algicola gen. nov., sp. nov., a novel actinobacterium isolated from shallow eutrophic lake during the end of cyanobacterial harmful algal blooms.</title>
        <authorList>
            <person name="Chun S.J."/>
        </authorList>
    </citation>
    <scope>NUCLEOTIDE SEQUENCE [LARGE SCALE GENOMIC DNA]</scope>
    <source>
        <strain evidence="3 4">Seoho-28</strain>
    </source>
</reference>
<organism evidence="3 4">
    <name type="scientific">Paraconexibacter algicola</name>
    <dbReference type="NCBI Taxonomy" id="2133960"/>
    <lineage>
        <taxon>Bacteria</taxon>
        <taxon>Bacillati</taxon>
        <taxon>Actinomycetota</taxon>
        <taxon>Thermoleophilia</taxon>
        <taxon>Solirubrobacterales</taxon>
        <taxon>Paraconexibacteraceae</taxon>
        <taxon>Paraconexibacter</taxon>
    </lineage>
</organism>
<dbReference type="Proteomes" id="UP000240739">
    <property type="component" value="Unassembled WGS sequence"/>
</dbReference>
<evidence type="ECO:0000256" key="1">
    <source>
        <dbReference type="SAM" id="Phobius"/>
    </source>
</evidence>
<dbReference type="InterPro" id="IPR050879">
    <property type="entry name" value="Acyltransferase_3"/>
</dbReference>
<comment type="caution">
    <text evidence="3">The sequence shown here is derived from an EMBL/GenBank/DDBJ whole genome shotgun (WGS) entry which is preliminary data.</text>
</comment>
<dbReference type="OrthoDB" id="5242306at2"/>
<keyword evidence="4" id="KW-1185">Reference proteome</keyword>
<feature type="transmembrane region" description="Helical" evidence="1">
    <location>
        <begin position="52"/>
        <end position="70"/>
    </location>
</feature>
<evidence type="ECO:0000259" key="2">
    <source>
        <dbReference type="Pfam" id="PF01757"/>
    </source>
</evidence>
<feature type="transmembrane region" description="Helical" evidence="1">
    <location>
        <begin position="91"/>
        <end position="111"/>
    </location>
</feature>
<feature type="transmembrane region" description="Helical" evidence="1">
    <location>
        <begin position="275"/>
        <end position="295"/>
    </location>
</feature>
<keyword evidence="1" id="KW-0812">Transmembrane</keyword>
<keyword evidence="1" id="KW-1133">Transmembrane helix</keyword>
<gene>
    <name evidence="3" type="ORF">C7Y72_04350</name>
</gene>
<feature type="domain" description="Acyltransferase 3" evidence="2">
    <location>
        <begin position="13"/>
        <end position="361"/>
    </location>
</feature>
<dbReference type="GO" id="GO:0016020">
    <property type="term" value="C:membrane"/>
    <property type="evidence" value="ECO:0007669"/>
    <property type="project" value="TreeGrafter"/>
</dbReference>
<dbReference type="GO" id="GO:0009103">
    <property type="term" value="P:lipopolysaccharide biosynthetic process"/>
    <property type="evidence" value="ECO:0007669"/>
    <property type="project" value="TreeGrafter"/>
</dbReference>
<feature type="transmembrane region" description="Helical" evidence="1">
    <location>
        <begin position="12"/>
        <end position="32"/>
    </location>
</feature>
<dbReference type="PANTHER" id="PTHR23028:SF53">
    <property type="entry name" value="ACYL_TRANSF_3 DOMAIN-CONTAINING PROTEIN"/>
    <property type="match status" value="1"/>
</dbReference>
<dbReference type="InterPro" id="IPR002656">
    <property type="entry name" value="Acyl_transf_3_dom"/>
</dbReference>
<feature type="transmembrane region" description="Helical" evidence="1">
    <location>
        <begin position="246"/>
        <end position="263"/>
    </location>
</feature>
<dbReference type="Pfam" id="PF01757">
    <property type="entry name" value="Acyl_transf_3"/>
    <property type="match status" value="1"/>
</dbReference>
<dbReference type="RefSeq" id="WP_107567369.1">
    <property type="nucleotide sequence ID" value="NZ_PYYB01000001.1"/>
</dbReference>
<dbReference type="GO" id="GO:0016747">
    <property type="term" value="F:acyltransferase activity, transferring groups other than amino-acyl groups"/>
    <property type="evidence" value="ECO:0007669"/>
    <property type="project" value="InterPro"/>
</dbReference>